<dbReference type="InterPro" id="IPR036460">
    <property type="entry name" value="Cu_amine_oxidase_C_sf"/>
</dbReference>
<name>A0A2T2P0C2_CORCC</name>
<feature type="modified residue" description="2',4',5'-topaquinone" evidence="10">
    <location>
        <position position="407"/>
    </location>
</feature>
<evidence type="ECO:0000256" key="5">
    <source>
        <dbReference type="ARBA" id="ARBA00022772"/>
    </source>
</evidence>
<evidence type="ECO:0000256" key="8">
    <source>
        <dbReference type="ARBA" id="ARBA00023157"/>
    </source>
</evidence>
<proteinExistence type="inferred from homology"/>
<dbReference type="PANTHER" id="PTHR10638:SF91">
    <property type="entry name" value="AMINE OXIDASE"/>
    <property type="match status" value="1"/>
</dbReference>
<dbReference type="InterPro" id="IPR015798">
    <property type="entry name" value="Cu_amine_oxidase_C"/>
</dbReference>
<accession>A0A2T2P0C2</accession>
<comment type="subunit">
    <text evidence="3">Homodimer.</text>
</comment>
<evidence type="ECO:0000256" key="1">
    <source>
        <dbReference type="ARBA" id="ARBA00001935"/>
    </source>
</evidence>
<comment type="cofactor">
    <cofactor evidence="11">
        <name>Cu cation</name>
        <dbReference type="ChEBI" id="CHEBI:23378"/>
    </cofactor>
    <text evidence="11">Contains 1 topaquinone per subunit.</text>
</comment>
<protein>
    <recommendedName>
        <fullName evidence="11">Amine oxidase</fullName>
        <ecNumber evidence="11">1.4.3.-</ecNumber>
    </recommendedName>
</protein>
<evidence type="ECO:0000256" key="4">
    <source>
        <dbReference type="ARBA" id="ARBA00022723"/>
    </source>
</evidence>
<dbReference type="InterPro" id="IPR049948">
    <property type="entry name" value="Cu_Am_ox_TPQ-bd"/>
</dbReference>
<keyword evidence="4 11" id="KW-0479">Metal-binding</keyword>
<evidence type="ECO:0000259" key="12">
    <source>
        <dbReference type="Pfam" id="PF01179"/>
    </source>
</evidence>
<dbReference type="InterPro" id="IPR016182">
    <property type="entry name" value="Cu_amine_oxidase_N-reg"/>
</dbReference>
<evidence type="ECO:0000313" key="13">
    <source>
        <dbReference type="EMBL" id="PSN71093.1"/>
    </source>
</evidence>
<dbReference type="EMBL" id="KZ678131">
    <property type="protein sequence ID" value="PSN71093.1"/>
    <property type="molecule type" value="Genomic_DNA"/>
</dbReference>
<dbReference type="EC" id="1.4.3.-" evidence="11"/>
<comment type="PTM">
    <text evidence="10 11">Topaquinone (TPQ) is generated by copper-dependent autoxidation of a specific tyrosyl residue.</text>
</comment>
<dbReference type="Gene3D" id="3.10.450.40">
    <property type="match status" value="2"/>
</dbReference>
<evidence type="ECO:0000256" key="11">
    <source>
        <dbReference type="RuleBase" id="RU000672"/>
    </source>
</evidence>
<evidence type="ECO:0000256" key="9">
    <source>
        <dbReference type="PIRSR" id="PIRSR600269-50"/>
    </source>
</evidence>
<organism evidence="13 14">
    <name type="scientific">Corynespora cassiicola Philippines</name>
    <dbReference type="NCBI Taxonomy" id="1448308"/>
    <lineage>
        <taxon>Eukaryota</taxon>
        <taxon>Fungi</taxon>
        <taxon>Dikarya</taxon>
        <taxon>Ascomycota</taxon>
        <taxon>Pezizomycotina</taxon>
        <taxon>Dothideomycetes</taxon>
        <taxon>Pleosporomycetidae</taxon>
        <taxon>Pleosporales</taxon>
        <taxon>Corynesporascaceae</taxon>
        <taxon>Corynespora</taxon>
    </lineage>
</organism>
<evidence type="ECO:0000256" key="10">
    <source>
        <dbReference type="PIRSR" id="PIRSR600269-51"/>
    </source>
</evidence>
<dbReference type="STRING" id="1448308.A0A2T2P0C2"/>
<evidence type="ECO:0000256" key="2">
    <source>
        <dbReference type="ARBA" id="ARBA00007983"/>
    </source>
</evidence>
<feature type="active site" description="Schiff-base intermediate with substrate; via topaquinone" evidence="9">
    <location>
        <position position="407"/>
    </location>
</feature>
<feature type="active site" description="Proton acceptor" evidence="9">
    <location>
        <position position="323"/>
    </location>
</feature>
<dbReference type="InterPro" id="IPR000269">
    <property type="entry name" value="Cu_amine_oxidase"/>
</dbReference>
<keyword evidence="14" id="KW-1185">Reference proteome</keyword>
<dbReference type="FunFam" id="2.70.98.20:FF:000001">
    <property type="entry name" value="Amine oxidase"/>
    <property type="match status" value="1"/>
</dbReference>
<dbReference type="FunFam" id="3.10.450.40:FF:000015">
    <property type="entry name" value="Amine oxidase"/>
    <property type="match status" value="1"/>
</dbReference>
<dbReference type="Pfam" id="PF01179">
    <property type="entry name" value="Cu_amine_oxid"/>
    <property type="match status" value="1"/>
</dbReference>
<dbReference type="PANTHER" id="PTHR10638">
    <property type="entry name" value="COPPER AMINE OXIDASE"/>
    <property type="match status" value="1"/>
</dbReference>
<evidence type="ECO:0000313" key="14">
    <source>
        <dbReference type="Proteomes" id="UP000240883"/>
    </source>
</evidence>
<keyword evidence="7 11" id="KW-0186">Copper</keyword>
<evidence type="ECO:0000256" key="3">
    <source>
        <dbReference type="ARBA" id="ARBA00011738"/>
    </source>
</evidence>
<dbReference type="GO" id="GO:0008131">
    <property type="term" value="F:primary methylamine oxidase activity"/>
    <property type="evidence" value="ECO:0007669"/>
    <property type="project" value="InterPro"/>
</dbReference>
<dbReference type="SUPFAM" id="SSF49998">
    <property type="entry name" value="Amine oxidase catalytic domain"/>
    <property type="match status" value="1"/>
</dbReference>
<sequence length="672" mass="75781">MAPHPFKTLSLEETRLARDVILAQHPETVIDFREIYLQEPEKELMKQYLDLEHAARPGASPTSKRPPRLAKCQYDVIGGDKIPEYHESVVDLELKRRIKHEVIGKEFHATLTMWEFGELVEACKRSKEFQEAIKEFVLPDGFELVVEPWPYGGLDFGAENRRYFQGLCFAQDTRNGNPDSNFYAYPLPLIPVMDAHNKEIVRIDRLATGGKGDALDAQTHSPRVLDHCASAEYVPELLPGGTRKDMKAINITQPDGPSFKVTDESLVEWQKWRFRVSFNPREGAVLHDVHYDGRSVMYRLSVSEMTVPYADARAPFHRKQAFDFGDGGAGNCANNLSLGCDCLGVIKYFDAVVIGSDGEPKEHPNVICLHEQDNGIGWKHTNWRTGRAVVTRMRELVVQFIITLANYEYVFAYKLDTSGGITVEVRATGIVSVVNIDPGKTSEYGNVVSNGVLAQNHQHIFALRIDPAVDGHKNSVSIEESHTAPWNKETNPNGNFYEIRKTLVNRSTGVDAAPEHNRTFKIINQNKINPLSGNPVSYKFQPPPTQKLLATPGSIQYQRALFTKHHVWVTKYRENELYAAGRFTLQSQLEVGGVHDMAQRNDEVVDDDIVIWNTFGLTHNPRVEDWPVMPCDIFQVHFKPADFFTGNPAIDVPSTKNNSSVLVEKEACCQKL</sequence>
<dbReference type="GO" id="GO:0009308">
    <property type="term" value="P:amine metabolic process"/>
    <property type="evidence" value="ECO:0007669"/>
    <property type="project" value="UniProtKB-UniRule"/>
</dbReference>
<evidence type="ECO:0000256" key="6">
    <source>
        <dbReference type="ARBA" id="ARBA00023002"/>
    </source>
</evidence>
<comment type="similarity">
    <text evidence="2 11">Belongs to the copper/topaquinone oxidase family.</text>
</comment>
<gene>
    <name evidence="13" type="ORF">BS50DRAFT_517906</name>
</gene>
<comment type="cofactor">
    <cofactor evidence="1">
        <name>Cu cation</name>
        <dbReference type="ChEBI" id="CHEBI:23378"/>
    </cofactor>
</comment>
<keyword evidence="6 11" id="KW-0560">Oxidoreductase</keyword>
<dbReference type="GO" id="GO:0048038">
    <property type="term" value="F:quinone binding"/>
    <property type="evidence" value="ECO:0007669"/>
    <property type="project" value="InterPro"/>
</dbReference>
<keyword evidence="5 9" id="KW-0801">TPQ</keyword>
<dbReference type="OrthoDB" id="5379943at2759"/>
<dbReference type="PROSITE" id="PS01164">
    <property type="entry name" value="COPPER_AMINE_OXID_1"/>
    <property type="match status" value="1"/>
</dbReference>
<evidence type="ECO:0000256" key="7">
    <source>
        <dbReference type="ARBA" id="ARBA00023008"/>
    </source>
</evidence>
<keyword evidence="8" id="KW-1015">Disulfide bond</keyword>
<reference evidence="13 14" key="1">
    <citation type="journal article" date="2018" name="Front. Microbiol.">
        <title>Genome-Wide Analysis of Corynespora cassiicola Leaf Fall Disease Putative Effectors.</title>
        <authorList>
            <person name="Lopez D."/>
            <person name="Ribeiro S."/>
            <person name="Label P."/>
            <person name="Fumanal B."/>
            <person name="Venisse J.S."/>
            <person name="Kohler A."/>
            <person name="de Oliveira R.R."/>
            <person name="Labutti K."/>
            <person name="Lipzen A."/>
            <person name="Lail K."/>
            <person name="Bauer D."/>
            <person name="Ohm R.A."/>
            <person name="Barry K.W."/>
            <person name="Spatafora J."/>
            <person name="Grigoriev I.V."/>
            <person name="Martin F.M."/>
            <person name="Pujade-Renaud V."/>
        </authorList>
    </citation>
    <scope>NUCLEOTIDE SEQUENCE [LARGE SCALE GENOMIC DNA]</scope>
    <source>
        <strain evidence="13 14">Philippines</strain>
    </source>
</reference>
<dbReference type="AlphaFoldDB" id="A0A2T2P0C2"/>
<dbReference type="Proteomes" id="UP000240883">
    <property type="component" value="Unassembled WGS sequence"/>
</dbReference>
<feature type="domain" description="Copper amine oxidase catalytic" evidence="12">
    <location>
        <begin position="249"/>
        <end position="650"/>
    </location>
</feature>
<dbReference type="SUPFAM" id="SSF54416">
    <property type="entry name" value="Amine oxidase N-terminal region"/>
    <property type="match status" value="2"/>
</dbReference>
<dbReference type="GO" id="GO:0005507">
    <property type="term" value="F:copper ion binding"/>
    <property type="evidence" value="ECO:0007669"/>
    <property type="project" value="InterPro"/>
</dbReference>
<dbReference type="Gene3D" id="2.70.98.20">
    <property type="entry name" value="Copper amine oxidase, catalytic domain"/>
    <property type="match status" value="1"/>
</dbReference>